<dbReference type="STRING" id="744872.Spica_1694"/>
<dbReference type="PROSITE" id="PS51257">
    <property type="entry name" value="PROKAR_LIPOPROTEIN"/>
    <property type="match status" value="1"/>
</dbReference>
<evidence type="ECO:0000256" key="1">
    <source>
        <dbReference type="SAM" id="Phobius"/>
    </source>
</evidence>
<organism evidence="2 3">
    <name type="scientific">Gracilinema caldarium (strain ATCC 51460 / DSM 7334 / H1)</name>
    <name type="common">Treponema caldarium</name>
    <dbReference type="NCBI Taxonomy" id="744872"/>
    <lineage>
        <taxon>Bacteria</taxon>
        <taxon>Pseudomonadati</taxon>
        <taxon>Spirochaetota</taxon>
        <taxon>Spirochaetia</taxon>
        <taxon>Spirochaetales</taxon>
        <taxon>Breznakiellaceae</taxon>
        <taxon>Gracilinema</taxon>
    </lineage>
</organism>
<proteinExistence type="predicted"/>
<sequence>MIRGNTYKGYIILIVSLIFFAVGCLFCSRTKVFILSDELEMLLYGKNRALWQTIKASIRLYRPVQIIYVPQVADKTQCLNFLEKKIVSNSFIIAPVRYESVAAELKRKNPKMVIVIWGKDFSINYQIDAKRAAKIAGPLAMKTGKPPALFIPSTINDITVEGFVETCNESLREIGFLQGLSLITNITKNLTNYSSVILFPEELSLQNNTVPLILFSGIHKGLLPPSVIAVFDDTLWPHIKEIVTFYNKNIKKKLLSVLYMIKSAVN</sequence>
<evidence type="ECO:0000313" key="2">
    <source>
        <dbReference type="EMBL" id="AEJ19837.1"/>
    </source>
</evidence>
<name>F8F1Z0_GRAC1</name>
<dbReference type="EMBL" id="CP002868">
    <property type="protein sequence ID" value="AEJ19837.1"/>
    <property type="molecule type" value="Genomic_DNA"/>
</dbReference>
<feature type="transmembrane region" description="Helical" evidence="1">
    <location>
        <begin position="6"/>
        <end position="27"/>
    </location>
</feature>
<dbReference type="AlphaFoldDB" id="F8F1Z0"/>
<gene>
    <name evidence="2" type="ordered locus">Spica_1694</name>
</gene>
<keyword evidence="1" id="KW-1133">Transmembrane helix</keyword>
<keyword evidence="1" id="KW-0472">Membrane</keyword>
<dbReference type="Proteomes" id="UP000000503">
    <property type="component" value="Chromosome"/>
</dbReference>
<dbReference type="HOGENOM" id="CLU_1045613_0_0_12"/>
<dbReference type="KEGG" id="scd:Spica_1694"/>
<keyword evidence="3" id="KW-1185">Reference proteome</keyword>
<accession>F8F1Z0</accession>
<protein>
    <submittedName>
        <fullName evidence="2">Uncharacterized protein</fullName>
    </submittedName>
</protein>
<reference evidence="3" key="1">
    <citation type="journal article" date="2013" name="Stand. Genomic Sci.">
        <title>Genome sequence of the thermophilic fresh-water bacterium Spirochaeta caldaria type strain (H1(T)), reclassification of Spirochaeta caldaria, Spirochaeta stenostrepta, and Spirochaeta zuelzerae in the genus Treponema as Treponema caldaria comb. nov., Treponema stenostrepta comb. nov., and Treponema zuelzerae comb. nov., and emendation of the genus Treponema.</title>
        <authorList>
            <person name="Abt B."/>
            <person name="Goker M."/>
            <person name="Scheuner C."/>
            <person name="Han C."/>
            <person name="Lu M."/>
            <person name="Misra M."/>
            <person name="Lapidus A."/>
            <person name="Nolan M."/>
            <person name="Lucas S."/>
            <person name="Hammon N."/>
            <person name="Deshpande S."/>
            <person name="Cheng J.F."/>
            <person name="Tapia R."/>
            <person name="Goodwin L.A."/>
            <person name="Pitluck S."/>
            <person name="Liolios K."/>
            <person name="Pagani I."/>
            <person name="Ivanova N."/>
            <person name="Mavromatis K."/>
            <person name="Mikhailova N."/>
            <person name="Huntemann M."/>
            <person name="Pati A."/>
            <person name="Chen A."/>
            <person name="Palaniappan K."/>
            <person name="Land M."/>
            <person name="Hauser L."/>
            <person name="Jeffries C.D."/>
            <person name="Rohde M."/>
            <person name="Spring S."/>
            <person name="Gronow S."/>
            <person name="Detter J.C."/>
            <person name="Bristow J."/>
            <person name="Eisen J.A."/>
            <person name="Markowitz V."/>
            <person name="Hugenholtz P."/>
            <person name="Kyrpides N.C."/>
            <person name="Woyke T."/>
            <person name="Klenk H.P."/>
        </authorList>
    </citation>
    <scope>NUCLEOTIDE SEQUENCE</scope>
    <source>
        <strain evidence="3">ATCC 51460 / DSM 7334 / H1</strain>
    </source>
</reference>
<keyword evidence="1" id="KW-0812">Transmembrane</keyword>
<evidence type="ECO:0000313" key="3">
    <source>
        <dbReference type="Proteomes" id="UP000000503"/>
    </source>
</evidence>